<dbReference type="InterPro" id="IPR012340">
    <property type="entry name" value="NA-bd_OB-fold"/>
</dbReference>
<dbReference type="CDD" id="cd07971">
    <property type="entry name" value="OBF_DNA_ligase_LigD"/>
    <property type="match status" value="1"/>
</dbReference>
<dbReference type="GO" id="GO:0006281">
    <property type="term" value="P:DNA repair"/>
    <property type="evidence" value="ECO:0007669"/>
    <property type="project" value="InterPro"/>
</dbReference>
<dbReference type="InterPro" id="IPR012310">
    <property type="entry name" value="DNA_ligase_ATP-dep_cent"/>
</dbReference>
<dbReference type="CDD" id="cd07906">
    <property type="entry name" value="Adenylation_DNA_ligase_LigD_LigC"/>
    <property type="match status" value="1"/>
</dbReference>
<dbReference type="RefSeq" id="WP_145861624.1">
    <property type="nucleotide sequence ID" value="NZ_RPFW01000010.1"/>
</dbReference>
<keyword evidence="3 7" id="KW-0436">Ligase</keyword>
<dbReference type="EC" id="6.5.1.1" evidence="2"/>
<protein>
    <recommendedName>
        <fullName evidence="2">DNA ligase (ATP)</fullName>
        <ecNumber evidence="2">6.5.1.1</ecNumber>
    </recommendedName>
</protein>
<dbReference type="Gene3D" id="3.30.470.30">
    <property type="entry name" value="DNA ligase/mRNA capping enzyme"/>
    <property type="match status" value="1"/>
</dbReference>
<dbReference type="EMBL" id="RPFW01000010">
    <property type="protein sequence ID" value="TVZ00072.1"/>
    <property type="molecule type" value="Genomic_DNA"/>
</dbReference>
<dbReference type="Gene3D" id="2.40.50.140">
    <property type="entry name" value="Nucleic acid-binding proteins"/>
    <property type="match status" value="1"/>
</dbReference>
<evidence type="ECO:0000256" key="2">
    <source>
        <dbReference type="ARBA" id="ARBA00012727"/>
    </source>
</evidence>
<dbReference type="Pfam" id="PF13298">
    <property type="entry name" value="LigD_N"/>
    <property type="match status" value="1"/>
</dbReference>
<comment type="similarity">
    <text evidence="1">Belongs to the ATP-dependent DNA ligase family.</text>
</comment>
<dbReference type="OrthoDB" id="9802472at2"/>
<reference evidence="7 8" key="1">
    <citation type="submission" date="2018-11" db="EMBL/GenBank/DDBJ databases">
        <title>Trebonia kvetii gen.nov., sp.nov., a novel acidophilic actinobacterium, and proposal of the new actinobacterial family Treboniaceae fam. nov.</title>
        <authorList>
            <person name="Rapoport D."/>
            <person name="Sagova-Mareckova M."/>
            <person name="Sedlacek I."/>
            <person name="Provaznik J."/>
            <person name="Kralova S."/>
            <person name="Pavlinic D."/>
            <person name="Benes V."/>
            <person name="Kopecky J."/>
        </authorList>
    </citation>
    <scope>NUCLEOTIDE SEQUENCE [LARGE SCALE GENOMIC DNA]</scope>
    <source>
        <strain evidence="7 8">15Tr583</strain>
    </source>
</reference>
<dbReference type="InterPro" id="IPR014146">
    <property type="entry name" value="LigD_ligase_dom"/>
</dbReference>
<dbReference type="Gene3D" id="3.30.1490.70">
    <property type="match status" value="1"/>
</dbReference>
<dbReference type="Proteomes" id="UP000460272">
    <property type="component" value="Unassembled WGS sequence"/>
</dbReference>
<evidence type="ECO:0000256" key="1">
    <source>
        <dbReference type="ARBA" id="ARBA00007572"/>
    </source>
</evidence>
<accession>A0A6P2BM92</accession>
<dbReference type="InterPro" id="IPR014144">
    <property type="entry name" value="LigD_PE_domain"/>
</dbReference>
<dbReference type="PROSITE" id="PS00333">
    <property type="entry name" value="DNA_LIGASE_A2"/>
    <property type="match status" value="1"/>
</dbReference>
<feature type="compositionally biased region" description="Basic and acidic residues" evidence="5">
    <location>
        <begin position="462"/>
        <end position="476"/>
    </location>
</feature>
<feature type="domain" description="ATP-dependent DNA ligase family profile" evidence="6">
    <location>
        <begin position="261"/>
        <end position="385"/>
    </location>
</feature>
<dbReference type="SUPFAM" id="SSF50249">
    <property type="entry name" value="Nucleic acid-binding proteins"/>
    <property type="match status" value="1"/>
</dbReference>
<sequence>MDRDRLAEYRGKRDASRTPEPVPAEEPHAVAGSAASGVFVIQEHHARRLHWDFRLERDGVLVSWALPKGVPDDPAVNHLAVHTEDHPMEYATFQGQIPVGEYGGGAVTIWDRGTYETLKWADREVKVTLHGERVTGGYVLFATGGKNWMIHRERLALPAELTPMLASPGSPPVRDLAAWAVEMKWDGVRALALIEAGRLRLVSRTGKEITATYPEVSALGHAVKHKQVLLDGEIVVLTGGRADFEALQPRMHVTSPTQALRLAEQTPVTYLTFDVLQLDGRPLTGLPYAERRKILESIIPNGGGWLSPPSFPGEDLEAVRAASVANGLEGVVAKRLDSAYEPGTRSRNWLKIKNLLMQEVVVAGWKPGKGNRTGQIGSLLIGLHEGGDLVYCGHVGTGFSDATLRMLGQRLEPLRRPDSPFDGPVPAEHARGAVWVEPRLVAEVAFDSWTRAGRMRAPSYRGLRDDKDPAEVVRET</sequence>
<dbReference type="InterPro" id="IPR050191">
    <property type="entry name" value="ATP-dep_DNA_ligase"/>
</dbReference>
<dbReference type="GO" id="GO:0006310">
    <property type="term" value="P:DNA recombination"/>
    <property type="evidence" value="ECO:0007669"/>
    <property type="project" value="InterPro"/>
</dbReference>
<feature type="compositionally biased region" description="Basic and acidic residues" evidence="5">
    <location>
        <begin position="1"/>
        <end position="17"/>
    </location>
</feature>
<dbReference type="Pfam" id="PF04679">
    <property type="entry name" value="DNA_ligase_A_C"/>
    <property type="match status" value="1"/>
</dbReference>
<dbReference type="SUPFAM" id="SSF56091">
    <property type="entry name" value="DNA ligase/mRNA capping enzyme, catalytic domain"/>
    <property type="match status" value="1"/>
</dbReference>
<keyword evidence="8" id="KW-1185">Reference proteome</keyword>
<evidence type="ECO:0000313" key="7">
    <source>
        <dbReference type="EMBL" id="TVZ00072.1"/>
    </source>
</evidence>
<dbReference type="AlphaFoldDB" id="A0A6P2BM92"/>
<comment type="caution">
    <text evidence="7">The sequence shown here is derived from an EMBL/GenBank/DDBJ whole genome shotgun (WGS) entry which is preliminary data.</text>
</comment>
<dbReference type="NCBIfam" id="TIGR02779">
    <property type="entry name" value="NHEJ_ligase_lig"/>
    <property type="match status" value="1"/>
</dbReference>
<dbReference type="PANTHER" id="PTHR45674">
    <property type="entry name" value="DNA LIGASE 1/3 FAMILY MEMBER"/>
    <property type="match status" value="1"/>
</dbReference>
<dbReference type="GO" id="GO:0005524">
    <property type="term" value="F:ATP binding"/>
    <property type="evidence" value="ECO:0007669"/>
    <property type="project" value="InterPro"/>
</dbReference>
<feature type="region of interest" description="Disordered" evidence="5">
    <location>
        <begin position="457"/>
        <end position="476"/>
    </location>
</feature>
<comment type="catalytic activity">
    <reaction evidence="4">
        <text>ATP + (deoxyribonucleotide)n-3'-hydroxyl + 5'-phospho-(deoxyribonucleotide)m = (deoxyribonucleotide)n+m + AMP + diphosphate.</text>
        <dbReference type="EC" id="6.5.1.1"/>
    </reaction>
</comment>
<proteinExistence type="inferred from homology"/>
<dbReference type="InterPro" id="IPR012309">
    <property type="entry name" value="DNA_ligase_ATP-dep_C"/>
</dbReference>
<evidence type="ECO:0000256" key="5">
    <source>
        <dbReference type="SAM" id="MobiDB-lite"/>
    </source>
</evidence>
<name>A0A6P2BM92_9ACTN</name>
<dbReference type="Pfam" id="PF01068">
    <property type="entry name" value="DNA_ligase_A_M"/>
    <property type="match status" value="1"/>
</dbReference>
<dbReference type="GO" id="GO:0003910">
    <property type="term" value="F:DNA ligase (ATP) activity"/>
    <property type="evidence" value="ECO:0007669"/>
    <property type="project" value="UniProtKB-EC"/>
</dbReference>
<evidence type="ECO:0000256" key="4">
    <source>
        <dbReference type="ARBA" id="ARBA00034003"/>
    </source>
</evidence>
<evidence type="ECO:0000313" key="8">
    <source>
        <dbReference type="Proteomes" id="UP000460272"/>
    </source>
</evidence>
<dbReference type="InterPro" id="IPR016059">
    <property type="entry name" value="DNA_ligase_ATP-dep_CS"/>
</dbReference>
<dbReference type="PROSITE" id="PS50160">
    <property type="entry name" value="DNA_LIGASE_A3"/>
    <property type="match status" value="1"/>
</dbReference>
<evidence type="ECO:0000256" key="3">
    <source>
        <dbReference type="ARBA" id="ARBA00022598"/>
    </source>
</evidence>
<dbReference type="PANTHER" id="PTHR45674:SF4">
    <property type="entry name" value="DNA LIGASE 1"/>
    <property type="match status" value="1"/>
</dbReference>
<gene>
    <name evidence="7" type="ORF">EAS64_39040</name>
</gene>
<feature type="region of interest" description="Disordered" evidence="5">
    <location>
        <begin position="1"/>
        <end position="29"/>
    </location>
</feature>
<dbReference type="NCBIfam" id="TIGR02777">
    <property type="entry name" value="LigD_PE_dom"/>
    <property type="match status" value="1"/>
</dbReference>
<evidence type="ECO:0000259" key="6">
    <source>
        <dbReference type="PROSITE" id="PS50160"/>
    </source>
</evidence>
<organism evidence="7 8">
    <name type="scientific">Trebonia kvetii</name>
    <dbReference type="NCBI Taxonomy" id="2480626"/>
    <lineage>
        <taxon>Bacteria</taxon>
        <taxon>Bacillati</taxon>
        <taxon>Actinomycetota</taxon>
        <taxon>Actinomycetes</taxon>
        <taxon>Streptosporangiales</taxon>
        <taxon>Treboniaceae</taxon>
        <taxon>Trebonia</taxon>
    </lineage>
</organism>